<dbReference type="eggNOG" id="KOG3178">
    <property type="taxonomic scope" value="Eukaryota"/>
</dbReference>
<reference evidence="6 7" key="1">
    <citation type="submission" date="2013-03" db="EMBL/GenBank/DDBJ databases">
        <title>The Genome Sequence of Capronia coronata CBS 617.96.</title>
        <authorList>
            <consortium name="The Broad Institute Genomics Platform"/>
            <person name="Cuomo C."/>
            <person name="de Hoog S."/>
            <person name="Gorbushina A."/>
            <person name="Walker B."/>
            <person name="Young S.K."/>
            <person name="Zeng Q."/>
            <person name="Gargeya S."/>
            <person name="Fitzgerald M."/>
            <person name="Haas B."/>
            <person name="Abouelleil A."/>
            <person name="Allen A.W."/>
            <person name="Alvarado L."/>
            <person name="Arachchi H.M."/>
            <person name="Berlin A.M."/>
            <person name="Chapman S.B."/>
            <person name="Gainer-Dewar J."/>
            <person name="Goldberg J."/>
            <person name="Griggs A."/>
            <person name="Gujja S."/>
            <person name="Hansen M."/>
            <person name="Howarth C."/>
            <person name="Imamovic A."/>
            <person name="Ireland A."/>
            <person name="Larimer J."/>
            <person name="McCowan C."/>
            <person name="Murphy C."/>
            <person name="Pearson M."/>
            <person name="Poon T.W."/>
            <person name="Priest M."/>
            <person name="Roberts A."/>
            <person name="Saif S."/>
            <person name="Shea T."/>
            <person name="Sisk P."/>
            <person name="Sykes S."/>
            <person name="Wortman J."/>
            <person name="Nusbaum C."/>
            <person name="Birren B."/>
        </authorList>
    </citation>
    <scope>NUCLEOTIDE SEQUENCE [LARGE SCALE GENOMIC DNA]</scope>
    <source>
        <strain evidence="6 7">CBS 617.96</strain>
    </source>
</reference>
<dbReference type="GO" id="GO:0008171">
    <property type="term" value="F:O-methyltransferase activity"/>
    <property type="evidence" value="ECO:0007669"/>
    <property type="project" value="InterPro"/>
</dbReference>
<dbReference type="GeneID" id="19163344"/>
<evidence type="ECO:0000256" key="3">
    <source>
        <dbReference type="ARBA" id="ARBA00022691"/>
    </source>
</evidence>
<keyword evidence="2" id="KW-0808">Transferase</keyword>
<dbReference type="Gene3D" id="1.10.10.10">
    <property type="entry name" value="Winged helix-like DNA-binding domain superfamily/Winged helix DNA-binding domain"/>
    <property type="match status" value="1"/>
</dbReference>
<dbReference type="STRING" id="1182541.W9XTQ9"/>
<evidence type="ECO:0000313" key="6">
    <source>
        <dbReference type="EMBL" id="EXJ80351.1"/>
    </source>
</evidence>
<dbReference type="EMBL" id="AMWN01000008">
    <property type="protein sequence ID" value="EXJ80351.1"/>
    <property type="molecule type" value="Genomic_DNA"/>
</dbReference>
<accession>W9XTQ9</accession>
<dbReference type="PANTHER" id="PTHR43712">
    <property type="entry name" value="PUTATIVE (AFU_ORTHOLOGUE AFUA_4G14580)-RELATED"/>
    <property type="match status" value="1"/>
</dbReference>
<name>W9XTQ9_9EURO</name>
<dbReference type="HOGENOM" id="CLU_005533_5_2_1"/>
<dbReference type="RefSeq" id="XP_007727545.1">
    <property type="nucleotide sequence ID" value="XM_007729355.1"/>
</dbReference>
<evidence type="ECO:0000256" key="1">
    <source>
        <dbReference type="ARBA" id="ARBA00022603"/>
    </source>
</evidence>
<evidence type="ECO:0000313" key="7">
    <source>
        <dbReference type="Proteomes" id="UP000019484"/>
    </source>
</evidence>
<dbReference type="OrthoDB" id="1535081at2759"/>
<dbReference type="InterPro" id="IPR016461">
    <property type="entry name" value="COMT-like"/>
</dbReference>
<dbReference type="PROSITE" id="PS51683">
    <property type="entry name" value="SAM_OMT_II"/>
    <property type="match status" value="1"/>
</dbReference>
<dbReference type="GO" id="GO:0032259">
    <property type="term" value="P:methylation"/>
    <property type="evidence" value="ECO:0007669"/>
    <property type="project" value="UniProtKB-KW"/>
</dbReference>
<feature type="compositionally biased region" description="Basic and acidic residues" evidence="4">
    <location>
        <begin position="463"/>
        <end position="474"/>
    </location>
</feature>
<organism evidence="6 7">
    <name type="scientific">Capronia coronata CBS 617.96</name>
    <dbReference type="NCBI Taxonomy" id="1182541"/>
    <lineage>
        <taxon>Eukaryota</taxon>
        <taxon>Fungi</taxon>
        <taxon>Dikarya</taxon>
        <taxon>Ascomycota</taxon>
        <taxon>Pezizomycotina</taxon>
        <taxon>Eurotiomycetes</taxon>
        <taxon>Chaetothyriomycetidae</taxon>
        <taxon>Chaetothyriales</taxon>
        <taxon>Herpotrichiellaceae</taxon>
        <taxon>Capronia</taxon>
    </lineage>
</organism>
<dbReference type="SUPFAM" id="SSF53335">
    <property type="entry name" value="S-adenosyl-L-methionine-dependent methyltransferases"/>
    <property type="match status" value="1"/>
</dbReference>
<feature type="domain" description="O-methyltransferase C-terminal" evidence="5">
    <location>
        <begin position="182"/>
        <end position="382"/>
    </location>
</feature>
<evidence type="ECO:0000259" key="5">
    <source>
        <dbReference type="Pfam" id="PF00891"/>
    </source>
</evidence>
<keyword evidence="7" id="KW-1185">Reference proteome</keyword>
<gene>
    <name evidence="6" type="ORF">A1O1_08495</name>
</gene>
<dbReference type="InterPro" id="IPR036388">
    <property type="entry name" value="WH-like_DNA-bd_sf"/>
</dbReference>
<dbReference type="SUPFAM" id="SSF46785">
    <property type="entry name" value="Winged helix' DNA-binding domain"/>
    <property type="match status" value="1"/>
</dbReference>
<sequence length="474" mass="53265">MDPSPDEIRALAGELSQLANGVASAQDPMARKQQTTALIMQAKHLIWAVQDPFDAVMDHIVNGFTIAACLTCSKLGVFEAVPPVGTASVKEVAQKCDAPEELIIRLMRQLTCVNIFNEVRLGEWAHNRLSIAHSEHVGAMSGKWLYSVSLDEMAPAMYRLNHYLDRFGNHSLLDTYTETPHSWYYNMTGKNFWEVLNSSHHRMENFIRGLGLFDTLHPVLAMFPFEEVLQQGSSPNRPLMVDIGGGRGLALLEIRKGCPSLQGEMILQDRPYVLDDITSEDLPGVTKMPHDFFQEQPAKNAQMYYIRRVLHDWQDKDAARILKAIVPAMAQDSRIVISDMAIPEPVTLRDAGAVWLDLMMMTIGGKERTVRDWEKLADMSGLRLVRVWQEPEKFGPLCVVEYMLPDHDGGRFADDDTAGDATYDQEGMATPRMPAFDATTPMGNETEPLDSRDVDWEEGTVFGDREQSLEPGRR</sequence>
<dbReference type="InterPro" id="IPR036390">
    <property type="entry name" value="WH_DNA-bd_sf"/>
</dbReference>
<comment type="caution">
    <text evidence="6">The sequence shown here is derived from an EMBL/GenBank/DDBJ whole genome shotgun (WGS) entry which is preliminary data.</text>
</comment>
<dbReference type="Gene3D" id="3.40.50.150">
    <property type="entry name" value="Vaccinia Virus protein VP39"/>
    <property type="match status" value="1"/>
</dbReference>
<feature type="region of interest" description="Disordered" evidence="4">
    <location>
        <begin position="413"/>
        <end position="474"/>
    </location>
</feature>
<dbReference type="Proteomes" id="UP000019484">
    <property type="component" value="Unassembled WGS sequence"/>
</dbReference>
<dbReference type="AlphaFoldDB" id="W9XTQ9"/>
<dbReference type="Pfam" id="PF00891">
    <property type="entry name" value="Methyltransf_2"/>
    <property type="match status" value="1"/>
</dbReference>
<dbReference type="PANTHER" id="PTHR43712:SF1">
    <property type="entry name" value="HYPOTHETICAL O-METHYLTRANSFERASE (EUROFUNG)-RELATED"/>
    <property type="match status" value="1"/>
</dbReference>
<protein>
    <recommendedName>
        <fullName evidence="5">O-methyltransferase C-terminal domain-containing protein</fullName>
    </recommendedName>
</protein>
<evidence type="ECO:0000256" key="4">
    <source>
        <dbReference type="SAM" id="MobiDB-lite"/>
    </source>
</evidence>
<keyword evidence="3" id="KW-0949">S-adenosyl-L-methionine</keyword>
<dbReference type="InterPro" id="IPR001077">
    <property type="entry name" value="COMT_C"/>
</dbReference>
<proteinExistence type="predicted"/>
<dbReference type="InterPro" id="IPR029063">
    <property type="entry name" value="SAM-dependent_MTases_sf"/>
</dbReference>
<keyword evidence="1" id="KW-0489">Methyltransferase</keyword>
<evidence type="ECO:0000256" key="2">
    <source>
        <dbReference type="ARBA" id="ARBA00022679"/>
    </source>
</evidence>